<dbReference type="Proteomes" id="UP001162131">
    <property type="component" value="Unassembled WGS sequence"/>
</dbReference>
<evidence type="ECO:0000313" key="1">
    <source>
        <dbReference type="EMBL" id="CAG9327175.1"/>
    </source>
</evidence>
<reference evidence="1" key="1">
    <citation type="submission" date="2021-09" db="EMBL/GenBank/DDBJ databases">
        <authorList>
            <consortium name="AG Swart"/>
            <person name="Singh M."/>
            <person name="Singh A."/>
            <person name="Seah K."/>
            <person name="Emmerich C."/>
        </authorList>
    </citation>
    <scope>NUCLEOTIDE SEQUENCE</scope>
    <source>
        <strain evidence="1">ATCC30299</strain>
    </source>
</reference>
<organism evidence="1 2">
    <name type="scientific">Blepharisma stoltei</name>
    <dbReference type="NCBI Taxonomy" id="1481888"/>
    <lineage>
        <taxon>Eukaryota</taxon>
        <taxon>Sar</taxon>
        <taxon>Alveolata</taxon>
        <taxon>Ciliophora</taxon>
        <taxon>Postciliodesmatophora</taxon>
        <taxon>Heterotrichea</taxon>
        <taxon>Heterotrichida</taxon>
        <taxon>Blepharismidae</taxon>
        <taxon>Blepharisma</taxon>
    </lineage>
</organism>
<comment type="caution">
    <text evidence="1">The sequence shown here is derived from an EMBL/GenBank/DDBJ whole genome shotgun (WGS) entry which is preliminary data.</text>
</comment>
<protein>
    <submittedName>
        <fullName evidence="1">Uncharacterized protein</fullName>
    </submittedName>
</protein>
<dbReference type="EMBL" id="CAJZBQ010000043">
    <property type="protein sequence ID" value="CAG9327175.1"/>
    <property type="molecule type" value="Genomic_DNA"/>
</dbReference>
<keyword evidence="2" id="KW-1185">Reference proteome</keyword>
<proteinExistence type="predicted"/>
<name>A0AAU9JLL3_9CILI</name>
<gene>
    <name evidence="1" type="ORF">BSTOLATCC_MIC43217</name>
</gene>
<sequence length="101" mass="11782">MGCCNSNTKEKAEFLLHEQKQTDSEMTTGCDSPNFKYLQNNEAESPLFFKPLETPKFGRFDFNEAFAEEEETLKINSRDHCIIKNLRKDFEIEANYTKSDN</sequence>
<accession>A0AAU9JLL3</accession>
<evidence type="ECO:0000313" key="2">
    <source>
        <dbReference type="Proteomes" id="UP001162131"/>
    </source>
</evidence>
<dbReference type="AlphaFoldDB" id="A0AAU9JLL3"/>